<dbReference type="Pfam" id="PF26640">
    <property type="entry name" value="DUF8212"/>
    <property type="match status" value="1"/>
</dbReference>
<dbReference type="InterPro" id="IPR010730">
    <property type="entry name" value="HET"/>
</dbReference>
<name>A0AA39V679_9LECA</name>
<dbReference type="EMBL" id="JAFEKC020000023">
    <property type="protein sequence ID" value="KAK0507585.1"/>
    <property type="molecule type" value="Genomic_DNA"/>
</dbReference>
<dbReference type="Pfam" id="PF06985">
    <property type="entry name" value="HET"/>
    <property type="match status" value="1"/>
</dbReference>
<evidence type="ECO:0008006" key="5">
    <source>
        <dbReference type="Google" id="ProtNLM"/>
    </source>
</evidence>
<sequence>MRLMNVRTFKQTEIHNSIPPYVILSHRWGRQELSYQDYLRTPEAVFKELPTASGTNENLGVPKIAHACAQAKNAGIEWIWIDTCCIDKTSSAELSRSINSMFSWYEEAKVCFAYLADVHSRGKSKAAVDDEILNSEWFRRGWTLQEMLAPREMIFYDADWQLLGSRSRLTAIIVEAAKISPEHLRNFRSASIAQKMSWMADRSTTEVEDTAYCMLGLFDATMDLRPGEGRKAFLRLQEVIIGGSPDESIFAWTSHKYETSGLLAPWIDCFRHSGNVFLRPDKITYFRGSYQMASGGLNFPGPAYLVGYLELGDAIARRIASKKIEMPTQCWTLQNGEPRAIVLYMSKEGGYWKRIRCGEWGTASKVKMKSKWQWSGPALMINIHVPQRETLKEP</sequence>
<reference evidence="3" key="1">
    <citation type="submission" date="2023-03" db="EMBL/GenBank/DDBJ databases">
        <title>Complete genome of Cladonia borealis.</title>
        <authorList>
            <person name="Park H."/>
        </authorList>
    </citation>
    <scope>NUCLEOTIDE SEQUENCE</scope>
    <source>
        <strain evidence="3">ANT050790</strain>
    </source>
</reference>
<evidence type="ECO:0000259" key="1">
    <source>
        <dbReference type="Pfam" id="PF06985"/>
    </source>
</evidence>
<dbReference type="InterPro" id="IPR058525">
    <property type="entry name" value="DUF8212"/>
</dbReference>
<dbReference type="PANTHER" id="PTHR10622:SF10">
    <property type="entry name" value="HET DOMAIN-CONTAINING PROTEIN"/>
    <property type="match status" value="1"/>
</dbReference>
<evidence type="ECO:0000313" key="3">
    <source>
        <dbReference type="EMBL" id="KAK0507585.1"/>
    </source>
</evidence>
<evidence type="ECO:0000259" key="2">
    <source>
        <dbReference type="Pfam" id="PF26640"/>
    </source>
</evidence>
<accession>A0AA39V679</accession>
<gene>
    <name evidence="3" type="ORF">JMJ35_010108</name>
</gene>
<dbReference type="AlphaFoldDB" id="A0AA39V679"/>
<organism evidence="3 4">
    <name type="scientific">Cladonia borealis</name>
    <dbReference type="NCBI Taxonomy" id="184061"/>
    <lineage>
        <taxon>Eukaryota</taxon>
        <taxon>Fungi</taxon>
        <taxon>Dikarya</taxon>
        <taxon>Ascomycota</taxon>
        <taxon>Pezizomycotina</taxon>
        <taxon>Lecanoromycetes</taxon>
        <taxon>OSLEUM clade</taxon>
        <taxon>Lecanoromycetidae</taxon>
        <taxon>Lecanorales</taxon>
        <taxon>Lecanorineae</taxon>
        <taxon>Cladoniaceae</taxon>
        <taxon>Cladonia</taxon>
    </lineage>
</organism>
<proteinExistence type="predicted"/>
<dbReference type="PANTHER" id="PTHR10622">
    <property type="entry name" value="HET DOMAIN-CONTAINING PROTEIN"/>
    <property type="match status" value="1"/>
</dbReference>
<keyword evidence="4" id="KW-1185">Reference proteome</keyword>
<protein>
    <recommendedName>
        <fullName evidence="5">HET-domain-containing protein</fullName>
    </recommendedName>
</protein>
<feature type="domain" description="Heterokaryon incompatibility" evidence="1">
    <location>
        <begin position="21"/>
        <end position="122"/>
    </location>
</feature>
<dbReference type="Proteomes" id="UP001166286">
    <property type="component" value="Unassembled WGS sequence"/>
</dbReference>
<evidence type="ECO:0000313" key="4">
    <source>
        <dbReference type="Proteomes" id="UP001166286"/>
    </source>
</evidence>
<comment type="caution">
    <text evidence="3">The sequence shown here is derived from an EMBL/GenBank/DDBJ whole genome shotgun (WGS) entry which is preliminary data.</text>
</comment>
<feature type="domain" description="DUF8212" evidence="2">
    <location>
        <begin position="231"/>
        <end position="259"/>
    </location>
</feature>